<dbReference type="Proteomes" id="UP001372338">
    <property type="component" value="Unassembled WGS sequence"/>
</dbReference>
<keyword evidence="5" id="KW-1185">Reference proteome</keyword>
<evidence type="ECO:0000259" key="3">
    <source>
        <dbReference type="PROSITE" id="PS50102"/>
    </source>
</evidence>
<evidence type="ECO:0000313" key="4">
    <source>
        <dbReference type="EMBL" id="KAK7291331.1"/>
    </source>
</evidence>
<evidence type="ECO:0000256" key="2">
    <source>
        <dbReference type="SAM" id="MobiDB-lite"/>
    </source>
</evidence>
<dbReference type="EMBL" id="JAYWIO010000001">
    <property type="protein sequence ID" value="KAK7291331.1"/>
    <property type="molecule type" value="Genomic_DNA"/>
</dbReference>
<dbReference type="PANTHER" id="PTHR34427">
    <property type="entry name" value="DUF4283 DOMAIN PROTEIN"/>
    <property type="match status" value="1"/>
</dbReference>
<feature type="region of interest" description="Disordered" evidence="2">
    <location>
        <begin position="631"/>
        <end position="653"/>
    </location>
</feature>
<comment type="caution">
    <text evidence="4">The sequence shown here is derived from an EMBL/GenBank/DDBJ whole genome shotgun (WGS) entry which is preliminary data.</text>
</comment>
<protein>
    <recommendedName>
        <fullName evidence="3">RRM domain-containing protein</fullName>
    </recommendedName>
</protein>
<keyword evidence="1" id="KW-0694">RNA-binding</keyword>
<dbReference type="InterPro" id="IPR000504">
    <property type="entry name" value="RRM_dom"/>
</dbReference>
<name>A0AAN9J473_CROPI</name>
<dbReference type="SUPFAM" id="SSF54928">
    <property type="entry name" value="RNA-binding domain, RBD"/>
    <property type="match status" value="1"/>
</dbReference>
<dbReference type="GO" id="GO:0003723">
    <property type="term" value="F:RNA binding"/>
    <property type="evidence" value="ECO:0007669"/>
    <property type="project" value="UniProtKB-UniRule"/>
</dbReference>
<dbReference type="InterPro" id="IPR012677">
    <property type="entry name" value="Nucleotide-bd_a/b_plait_sf"/>
</dbReference>
<evidence type="ECO:0000256" key="1">
    <source>
        <dbReference type="PROSITE-ProRule" id="PRU00176"/>
    </source>
</evidence>
<dbReference type="Pfam" id="PF00076">
    <property type="entry name" value="RRM_1"/>
    <property type="match status" value="1"/>
</dbReference>
<reference evidence="4 5" key="1">
    <citation type="submission" date="2024-01" db="EMBL/GenBank/DDBJ databases">
        <title>The genomes of 5 underutilized Papilionoideae crops provide insights into root nodulation and disease resistanc.</title>
        <authorList>
            <person name="Yuan L."/>
        </authorList>
    </citation>
    <scope>NUCLEOTIDE SEQUENCE [LARGE SCALE GENOMIC DNA]</scope>
    <source>
        <strain evidence="4">ZHUSHIDOU_FW_LH</strain>
        <tissue evidence="4">Leaf</tissue>
    </source>
</reference>
<evidence type="ECO:0000313" key="5">
    <source>
        <dbReference type="Proteomes" id="UP001372338"/>
    </source>
</evidence>
<gene>
    <name evidence="4" type="ORF">RIF29_06387</name>
</gene>
<dbReference type="CDD" id="cd00590">
    <property type="entry name" value="RRM_SF"/>
    <property type="match status" value="1"/>
</dbReference>
<organism evidence="4 5">
    <name type="scientific">Crotalaria pallida</name>
    <name type="common">Smooth rattlebox</name>
    <name type="synonym">Crotalaria striata</name>
    <dbReference type="NCBI Taxonomy" id="3830"/>
    <lineage>
        <taxon>Eukaryota</taxon>
        <taxon>Viridiplantae</taxon>
        <taxon>Streptophyta</taxon>
        <taxon>Embryophyta</taxon>
        <taxon>Tracheophyta</taxon>
        <taxon>Spermatophyta</taxon>
        <taxon>Magnoliopsida</taxon>
        <taxon>eudicotyledons</taxon>
        <taxon>Gunneridae</taxon>
        <taxon>Pentapetalae</taxon>
        <taxon>rosids</taxon>
        <taxon>fabids</taxon>
        <taxon>Fabales</taxon>
        <taxon>Fabaceae</taxon>
        <taxon>Papilionoideae</taxon>
        <taxon>50 kb inversion clade</taxon>
        <taxon>genistoids sensu lato</taxon>
        <taxon>core genistoids</taxon>
        <taxon>Crotalarieae</taxon>
        <taxon>Crotalaria</taxon>
    </lineage>
</organism>
<dbReference type="InterPro" id="IPR035979">
    <property type="entry name" value="RBD_domain_sf"/>
</dbReference>
<proteinExistence type="predicted"/>
<feature type="domain" description="RRM" evidence="3">
    <location>
        <begin position="23"/>
        <end position="100"/>
    </location>
</feature>
<dbReference type="SMART" id="SM00360">
    <property type="entry name" value="RRM"/>
    <property type="match status" value="1"/>
</dbReference>
<sequence length="653" mass="74956">MDRVLAAKDKGSFYGQDFLRNSTTFYFSNFSAEQGYEELWKAFQKWGKVVDVFIAPRRDKRGERFGFVRFANVENSTALAKNLDTIRLEEYKLKVNLPRFNRGEKRKEVGDGKWRGVEETKNIKQDLVASEDRRLEKMGGHEQDKKIWRRLEGRVENVWSRLGDQKMKVTLHEDKKKETQDDKVVIERKRNAWLNQQRRGWNPKTKYKRTLKQYIQEEYKVIGGLEYKTNMEDKEWLNKCWVGSLHDWEEVDGIQNIFLAAGFYHIKAVKMGGRMILLSSLDDSDMEDFFKAEGEWCEEHFEFFQKWSPNIVARQMLIWVNCVGIPLVAWEENMFKFIANLLGTYIRWDEDTRKGARYDVGRMLVATPSKQTVDRILEVAIENNLYQIKVMEEKWSEASNTNKKEKDSAFSIESDFDGGSSVDGTEDRWAVELQREMYDGEDDDDVATWVNEANSNSAVDTCNCMVVKEVEFNEDTIFKGQLNKEAGGLEGISKQAIMAENNSWSIKKGINNDELVDASVGEVGQGSKLNKVDLSWAKEIANSCRNVVEESGLKSQNIVPLYCNSDDKVKSGPVCMVASETIEGDNISEAKESNDVVESVVVETPDLGEQNCQDSIDEVISLLEEKKGRYSKRRKREAAKCDTSATEDGCGGF</sequence>
<dbReference type="Gene3D" id="3.30.70.330">
    <property type="match status" value="1"/>
</dbReference>
<dbReference type="AlphaFoldDB" id="A0AAN9J473"/>
<dbReference type="PROSITE" id="PS50102">
    <property type="entry name" value="RRM"/>
    <property type="match status" value="1"/>
</dbReference>
<accession>A0AAN9J473</accession>
<dbReference type="PANTHER" id="PTHR34427:SF5">
    <property type="entry name" value="DUF4283 DOMAIN-CONTAINING PROTEIN"/>
    <property type="match status" value="1"/>
</dbReference>